<dbReference type="Proteomes" id="UP000672039">
    <property type="component" value="Chromosome"/>
</dbReference>
<evidence type="ECO:0000313" key="4">
    <source>
        <dbReference type="Proteomes" id="UP000672039"/>
    </source>
</evidence>
<dbReference type="InterPro" id="IPR007159">
    <property type="entry name" value="SpoVT-AbrB_dom"/>
</dbReference>
<protein>
    <submittedName>
        <fullName evidence="3">AbrB/MazE/SpoVT family DNA-binding domain-containing protein</fullName>
    </submittedName>
</protein>
<proteinExistence type="predicted"/>
<reference evidence="3 4" key="1">
    <citation type="submission" date="2021-04" db="EMBL/GenBank/DDBJ databases">
        <title>Genomics, taxonomy and metabolism of representatives of sulfur bacteria of the genus Thiothrix: Thiothrix fructosivorans QT, Thiothrix unzii A1T and three new species, Thiothrix subterranea sp. nov., Thiothrix litoralis sp. nov. and 'Candidatus Thiothrix anitrata' sp. nov.</title>
        <authorList>
            <person name="Ravin N.V."/>
            <person name="Smolyakov D."/>
            <person name="Rudenko T.S."/>
            <person name="Mardanov A.V."/>
            <person name="Beletsky A.V."/>
            <person name="Markov N.D."/>
            <person name="Fomenkov A.I."/>
            <person name="Roberts R.J."/>
            <person name="Karnachuk O.V."/>
            <person name="Novikov A."/>
            <person name="Grabovich M.Y."/>
        </authorList>
    </citation>
    <scope>NUCLEOTIDE SEQUENCE [LARGE SCALE GENOMIC DNA]</scope>
    <source>
        <strain evidence="3 4">AS</strain>
    </source>
</reference>
<dbReference type="InterPro" id="IPR037914">
    <property type="entry name" value="SpoVT-AbrB_sf"/>
</dbReference>
<dbReference type="SUPFAM" id="SSF89447">
    <property type="entry name" value="AbrB/MazE/MraZ-like"/>
    <property type="match status" value="1"/>
</dbReference>
<dbReference type="Pfam" id="PF04014">
    <property type="entry name" value="MazE_antitoxin"/>
    <property type="match status" value="1"/>
</dbReference>
<feature type="domain" description="SpoVT-AbrB" evidence="2">
    <location>
        <begin position="6"/>
        <end position="51"/>
    </location>
</feature>
<sequence>MMTATVRPSSKGQIVIPKEVRDSLHWGIGVELTLVTTEYGVMLQTKIPHKRKLPAKSLRGFLQHTGAPVPIDQLCKPIEYTENIAQRPHLRHNSRLIPSKPTLSHERNPVLRRRRPL</sequence>
<evidence type="ECO:0000313" key="3">
    <source>
        <dbReference type="EMBL" id="QTR47806.1"/>
    </source>
</evidence>
<keyword evidence="3" id="KW-0238">DNA-binding</keyword>
<dbReference type="EMBL" id="CP072801">
    <property type="protein sequence ID" value="QTR47806.1"/>
    <property type="molecule type" value="Genomic_DNA"/>
</dbReference>
<gene>
    <name evidence="3" type="ORF">J9253_07780</name>
</gene>
<dbReference type="GO" id="GO:0003677">
    <property type="term" value="F:DNA binding"/>
    <property type="evidence" value="ECO:0007669"/>
    <property type="project" value="UniProtKB-KW"/>
</dbReference>
<evidence type="ECO:0000256" key="1">
    <source>
        <dbReference type="SAM" id="MobiDB-lite"/>
    </source>
</evidence>
<name>A0ABX7WWY8_9GAMM</name>
<feature type="region of interest" description="Disordered" evidence="1">
    <location>
        <begin position="87"/>
        <end position="117"/>
    </location>
</feature>
<accession>A0ABX7WWY8</accession>
<dbReference type="NCBIfam" id="TIGR01439">
    <property type="entry name" value="lp_hng_hel_AbrB"/>
    <property type="match status" value="1"/>
</dbReference>
<dbReference type="SMART" id="SM00966">
    <property type="entry name" value="SpoVT_AbrB"/>
    <property type="match status" value="1"/>
</dbReference>
<dbReference type="Gene3D" id="2.10.260.10">
    <property type="match status" value="1"/>
</dbReference>
<keyword evidence="4" id="KW-1185">Reference proteome</keyword>
<evidence type="ECO:0000259" key="2">
    <source>
        <dbReference type="SMART" id="SM00966"/>
    </source>
</evidence>
<organism evidence="3 4">
    <name type="scientific">Thiothrix litoralis</name>
    <dbReference type="NCBI Taxonomy" id="2891210"/>
    <lineage>
        <taxon>Bacteria</taxon>
        <taxon>Pseudomonadati</taxon>
        <taxon>Pseudomonadota</taxon>
        <taxon>Gammaproteobacteria</taxon>
        <taxon>Thiotrichales</taxon>
        <taxon>Thiotrichaceae</taxon>
        <taxon>Thiothrix</taxon>
    </lineage>
</organism>